<keyword evidence="2" id="KW-1185">Reference proteome</keyword>
<protein>
    <submittedName>
        <fullName evidence="1">Uncharacterized protein</fullName>
    </submittedName>
</protein>
<evidence type="ECO:0000313" key="1">
    <source>
        <dbReference type="EMBL" id="GGC77401.1"/>
    </source>
</evidence>
<proteinExistence type="predicted"/>
<dbReference type="Proteomes" id="UP000637423">
    <property type="component" value="Unassembled WGS sequence"/>
</dbReference>
<reference evidence="1" key="1">
    <citation type="journal article" date="2014" name="Int. J. Syst. Evol. Microbiol.">
        <title>Complete genome sequence of Corynebacterium casei LMG S-19264T (=DSM 44701T), isolated from a smear-ripened cheese.</title>
        <authorList>
            <consortium name="US DOE Joint Genome Institute (JGI-PGF)"/>
            <person name="Walter F."/>
            <person name="Albersmeier A."/>
            <person name="Kalinowski J."/>
            <person name="Ruckert C."/>
        </authorList>
    </citation>
    <scope>NUCLEOTIDE SEQUENCE</scope>
    <source>
        <strain evidence="1">CGMCC 1.10998</strain>
    </source>
</reference>
<gene>
    <name evidence="1" type="ORF">GCM10011396_25690</name>
</gene>
<sequence length="65" mass="7021">MAVVEAVLANTLAQATITRPYQQAGAMRDPAANLMQLAQPQTGSQVPSLYTCIELVIYIKSNRTV</sequence>
<evidence type="ECO:0000313" key="2">
    <source>
        <dbReference type="Proteomes" id="UP000637423"/>
    </source>
</evidence>
<organism evidence="1 2">
    <name type="scientific">Undibacterium terreum</name>
    <dbReference type="NCBI Taxonomy" id="1224302"/>
    <lineage>
        <taxon>Bacteria</taxon>
        <taxon>Pseudomonadati</taxon>
        <taxon>Pseudomonadota</taxon>
        <taxon>Betaproteobacteria</taxon>
        <taxon>Burkholderiales</taxon>
        <taxon>Oxalobacteraceae</taxon>
        <taxon>Undibacterium</taxon>
    </lineage>
</organism>
<name>A0A916ULQ2_9BURK</name>
<dbReference type="EMBL" id="BMED01000002">
    <property type="protein sequence ID" value="GGC77401.1"/>
    <property type="molecule type" value="Genomic_DNA"/>
</dbReference>
<comment type="caution">
    <text evidence="1">The sequence shown here is derived from an EMBL/GenBank/DDBJ whole genome shotgun (WGS) entry which is preliminary data.</text>
</comment>
<dbReference type="AlphaFoldDB" id="A0A916ULQ2"/>
<accession>A0A916ULQ2</accession>
<reference evidence="1" key="2">
    <citation type="submission" date="2020-09" db="EMBL/GenBank/DDBJ databases">
        <authorList>
            <person name="Sun Q."/>
            <person name="Zhou Y."/>
        </authorList>
    </citation>
    <scope>NUCLEOTIDE SEQUENCE</scope>
    <source>
        <strain evidence="1">CGMCC 1.10998</strain>
    </source>
</reference>